<dbReference type="Pfam" id="PF12840">
    <property type="entry name" value="HTH_20"/>
    <property type="match status" value="1"/>
</dbReference>
<evidence type="ECO:0000313" key="3">
    <source>
        <dbReference type="Proteomes" id="UP000309128"/>
    </source>
</evidence>
<dbReference type="InterPro" id="IPR036388">
    <property type="entry name" value="WH-like_DNA-bd_sf"/>
</dbReference>
<dbReference type="Proteomes" id="UP000309128">
    <property type="component" value="Unassembled WGS sequence"/>
</dbReference>
<sequence>MVHPDVIKHETQPTIRKIVFAKLSLRSRLKCVEEQYKISDPRVLKAVAHPLRVRLLGLLRTDGPATASELGRKVGESSGSTSYHLRELFKYGFIEEDADRRDGRERRWRPRHRYTSWDAVEMSATAEGREAVKIIHLRQAEMVGRVMEEFDVADWPREWVDASGMSDHILILPPAALAEFKKKAEELLLELADRYAGDPDARKVHVWLGAVPRTPPSQEGP</sequence>
<feature type="domain" description="HTH arsR-type" evidence="1">
    <location>
        <begin position="42"/>
        <end position="128"/>
    </location>
</feature>
<dbReference type="EMBL" id="VCKY01000091">
    <property type="protein sequence ID" value="TMR16302.1"/>
    <property type="molecule type" value="Genomic_DNA"/>
</dbReference>
<dbReference type="SUPFAM" id="SSF46785">
    <property type="entry name" value="Winged helix' DNA-binding domain"/>
    <property type="match status" value="1"/>
</dbReference>
<keyword evidence="3" id="KW-1185">Reference proteome</keyword>
<dbReference type="InterPro" id="IPR001845">
    <property type="entry name" value="HTH_ArsR_DNA-bd_dom"/>
</dbReference>
<evidence type="ECO:0000259" key="1">
    <source>
        <dbReference type="SMART" id="SM00418"/>
    </source>
</evidence>
<gene>
    <name evidence="2" type="ORF">ETD86_25530</name>
</gene>
<dbReference type="SMART" id="SM00418">
    <property type="entry name" value="HTH_ARSR"/>
    <property type="match status" value="1"/>
</dbReference>
<proteinExistence type="predicted"/>
<dbReference type="CDD" id="cd00090">
    <property type="entry name" value="HTH_ARSR"/>
    <property type="match status" value="1"/>
</dbReference>
<dbReference type="Gene3D" id="1.10.10.10">
    <property type="entry name" value="Winged helix-like DNA-binding domain superfamily/Winged helix DNA-binding domain"/>
    <property type="match status" value="1"/>
</dbReference>
<comment type="caution">
    <text evidence="2">The sequence shown here is derived from an EMBL/GenBank/DDBJ whole genome shotgun (WGS) entry which is preliminary data.</text>
</comment>
<dbReference type="GO" id="GO:0003700">
    <property type="term" value="F:DNA-binding transcription factor activity"/>
    <property type="evidence" value="ECO:0007669"/>
    <property type="project" value="InterPro"/>
</dbReference>
<dbReference type="OrthoDB" id="7945987at2"/>
<dbReference type="AlphaFoldDB" id="A0A5S4FDC9"/>
<dbReference type="InterPro" id="IPR036390">
    <property type="entry name" value="WH_DNA-bd_sf"/>
</dbReference>
<dbReference type="InterPro" id="IPR011991">
    <property type="entry name" value="ArsR-like_HTH"/>
</dbReference>
<evidence type="ECO:0000313" key="2">
    <source>
        <dbReference type="EMBL" id="TMR16302.1"/>
    </source>
</evidence>
<name>A0A5S4FDC9_9ACTN</name>
<reference evidence="2 3" key="1">
    <citation type="submission" date="2019-05" db="EMBL/GenBank/DDBJ databases">
        <title>Draft genome sequence of Nonomuraea turkmeniaca DSM 43926.</title>
        <authorList>
            <person name="Saricaoglu S."/>
            <person name="Isik K."/>
        </authorList>
    </citation>
    <scope>NUCLEOTIDE SEQUENCE [LARGE SCALE GENOMIC DNA]</scope>
    <source>
        <strain evidence="2 3">DSM 43926</strain>
    </source>
</reference>
<organism evidence="2 3">
    <name type="scientific">Nonomuraea turkmeniaca</name>
    <dbReference type="NCBI Taxonomy" id="103838"/>
    <lineage>
        <taxon>Bacteria</taxon>
        <taxon>Bacillati</taxon>
        <taxon>Actinomycetota</taxon>
        <taxon>Actinomycetes</taxon>
        <taxon>Streptosporangiales</taxon>
        <taxon>Streptosporangiaceae</taxon>
        <taxon>Nonomuraea</taxon>
    </lineage>
</organism>
<protein>
    <submittedName>
        <fullName evidence="2">Helix-turn-helix transcriptional regulator</fullName>
    </submittedName>
</protein>
<accession>A0A5S4FDC9</accession>